<keyword evidence="1" id="KW-1133">Transmembrane helix</keyword>
<evidence type="ECO:0000256" key="1">
    <source>
        <dbReference type="SAM" id="Phobius"/>
    </source>
</evidence>
<dbReference type="KEGG" id="smr:Smar_1475"/>
<keyword evidence="3" id="KW-1185">Reference proteome</keyword>
<dbReference type="Proteomes" id="UP000000254">
    <property type="component" value="Chromosome"/>
</dbReference>
<dbReference type="STRING" id="399550.Smar_1475"/>
<dbReference type="OrthoDB" id="374383at2157"/>
<evidence type="ECO:0000313" key="3">
    <source>
        <dbReference type="Proteomes" id="UP000000254"/>
    </source>
</evidence>
<feature type="transmembrane region" description="Helical" evidence="1">
    <location>
        <begin position="7"/>
        <end position="25"/>
    </location>
</feature>
<reference evidence="2 3" key="2">
    <citation type="journal article" date="2009" name="Stand. Genomic Sci.">
        <title>Complete genome sequence of Staphylothermus marinus Stetter and Fiala 1986 type strain F1.</title>
        <authorList>
            <person name="Anderson I.J."/>
            <person name="Sun H."/>
            <person name="Lapidus A."/>
            <person name="Copeland A."/>
            <person name="Glavina Del Rio T."/>
            <person name="Tice H."/>
            <person name="Dalin E."/>
            <person name="Lucas S."/>
            <person name="Barry K."/>
            <person name="Land M."/>
            <person name="Richardson P."/>
            <person name="Huber H."/>
            <person name="Kyrpides N.C."/>
        </authorList>
    </citation>
    <scope>NUCLEOTIDE SEQUENCE [LARGE SCALE GENOMIC DNA]</scope>
    <source>
        <strain evidence="3">ATCC 43588 / DSM 3639 / JCM 9404 / F1</strain>
    </source>
</reference>
<accession>A3DPK4</accession>
<dbReference type="GeneID" id="4906780"/>
<dbReference type="EMBL" id="CP000575">
    <property type="protein sequence ID" value="ABN70564.1"/>
    <property type="molecule type" value="Genomic_DNA"/>
</dbReference>
<gene>
    <name evidence="2" type="ordered locus">Smar_1475</name>
</gene>
<protein>
    <submittedName>
        <fullName evidence="2">Uncharacterized protein</fullName>
    </submittedName>
</protein>
<reference evidence="3" key="1">
    <citation type="journal article" date="2009" name="BMC Genomics">
        <title>The complete genome sequence of Staphylothermus marinus reveals differences in sulfur metabolism among heterotrophic Crenarchaeota.</title>
        <authorList>
            <person name="Anderson I.J."/>
            <person name="Dharmarajan L."/>
            <person name="Rodriguez J."/>
            <person name="Hooper S."/>
            <person name="Porat I."/>
            <person name="Ulrich L.E."/>
            <person name="Elkins J.G."/>
            <person name="Mavromatis K."/>
            <person name="Sun H."/>
            <person name="Land M."/>
            <person name="Lapidus A."/>
            <person name="Lucas S."/>
            <person name="Barry K."/>
            <person name="Huber H."/>
            <person name="Zhulin I.B."/>
            <person name="Whitman W.B."/>
            <person name="Mukhopadhyay B."/>
            <person name="Woese C."/>
            <person name="Bristow J."/>
            <person name="Kyrpides N."/>
        </authorList>
    </citation>
    <scope>NUCLEOTIDE SEQUENCE [LARGE SCALE GENOMIC DNA]</scope>
    <source>
        <strain evidence="3">ATCC 43588 / DSM 3639 / JCM 9404 / F1</strain>
    </source>
</reference>
<name>A3DPK4_STAMF</name>
<dbReference type="RefSeq" id="WP_011839758.1">
    <property type="nucleotide sequence ID" value="NC_009033.1"/>
</dbReference>
<dbReference type="AlphaFoldDB" id="A3DPK4"/>
<sequence length="381" mass="43850">MKELIEYVLAALIIVSFIPIFDVIVTDFSRTNPPIIESSTLVYMSSGIRDVLTNISSQGNFTPQLVDIAGAISSRLNISRNIGYNVRIVSSGVSKINVQDNNIQVYTTSPGKLYVCIVYNDLSYSNYQLYKPTTTLANGTFLYTIIPSRTDIIAVSAILETGVARYIGYWISDNIYEAHAYNVNNTVTIAIPDTVPQPNYYTVSGLEAIDAILIYYTQGHFYNYSIASGSFIVNLTWIQYYSYYWGAGYYKQYFSRYIASYYDQTTIDGITYSLHKLQNYVEKDTHYILYEYYSGNLIIYYDSIVGTESRFFNIQYPIYNLVFIFLRDADNNIYYAVIYPHELSIGEPIPSNWVTYKTTYTARIGMVNYDIIITVWRRFQR</sequence>
<proteinExistence type="predicted"/>
<dbReference type="HOGENOM" id="CLU_732848_0_0_2"/>
<evidence type="ECO:0000313" key="2">
    <source>
        <dbReference type="EMBL" id="ABN70564.1"/>
    </source>
</evidence>
<keyword evidence="1" id="KW-0472">Membrane</keyword>
<organism evidence="2 3">
    <name type="scientific">Staphylothermus marinus (strain ATCC 43588 / DSM 3639 / JCM 9404 / F1)</name>
    <dbReference type="NCBI Taxonomy" id="399550"/>
    <lineage>
        <taxon>Archaea</taxon>
        <taxon>Thermoproteota</taxon>
        <taxon>Thermoprotei</taxon>
        <taxon>Desulfurococcales</taxon>
        <taxon>Desulfurococcaceae</taxon>
        <taxon>Staphylothermus</taxon>
    </lineage>
</organism>
<keyword evidence="1" id="KW-0812">Transmembrane</keyword>
<dbReference type="eggNOG" id="arCOG08837">
    <property type="taxonomic scope" value="Archaea"/>
</dbReference>